<dbReference type="InterPro" id="IPR003604">
    <property type="entry name" value="Matrin/U1-like-C_Znf_C2H2"/>
</dbReference>
<gene>
    <name evidence="6" type="ORF">H634G_02970</name>
</gene>
<name>A0A0D9P6E0_METAN</name>
<dbReference type="GO" id="GO:0008270">
    <property type="term" value="F:zinc ion binding"/>
    <property type="evidence" value="ECO:0007669"/>
    <property type="project" value="UniProtKB-KW"/>
</dbReference>
<feature type="region of interest" description="Disordered" evidence="4">
    <location>
        <begin position="42"/>
        <end position="103"/>
    </location>
</feature>
<evidence type="ECO:0000313" key="6">
    <source>
        <dbReference type="EMBL" id="KJK81708.1"/>
    </source>
</evidence>
<dbReference type="SMART" id="SM00451">
    <property type="entry name" value="ZnF_U1"/>
    <property type="match status" value="1"/>
</dbReference>
<dbReference type="SUPFAM" id="SSF57667">
    <property type="entry name" value="beta-beta-alpha zinc fingers"/>
    <property type="match status" value="1"/>
</dbReference>
<dbReference type="AlphaFoldDB" id="A0A0D9P6E0"/>
<feature type="region of interest" description="Disordered" evidence="4">
    <location>
        <begin position="135"/>
        <end position="171"/>
    </location>
</feature>
<feature type="compositionally biased region" description="Basic and acidic residues" evidence="4">
    <location>
        <begin position="142"/>
        <end position="159"/>
    </location>
</feature>
<evidence type="ECO:0000256" key="1">
    <source>
        <dbReference type="ARBA" id="ARBA00022723"/>
    </source>
</evidence>
<dbReference type="GO" id="GO:0016787">
    <property type="term" value="F:hydrolase activity"/>
    <property type="evidence" value="ECO:0007669"/>
    <property type="project" value="InterPro"/>
</dbReference>
<keyword evidence="1" id="KW-0479">Metal-binding</keyword>
<dbReference type="STRING" id="1291518.A0A0D9P6E0"/>
<dbReference type="Pfam" id="PF01738">
    <property type="entry name" value="DLH"/>
    <property type="match status" value="1"/>
</dbReference>
<sequence length="516" mass="57409">MTEYWKASPNYWCKHCAVFVRDTKLERQNHEATAKHQNAIKRSLRDLHRNHEREERDKERARREIDRLNGVVTTSSTGPLRLGRASAPGSSSKESSLKKQREQLAEMGVAVPEDFRGEMAIPGDWTVTSTRVIQSAGDGGANDEKKADKVATGVRKRDEKEEDKEEEEAVKGLFKKPRRWGRDSRKIPEGEDEELDALLSGTVKLKKAEGGDVKSEDQDEVKAEEDAVKMEPETRASVLGGEVKEEEGEARVKEEGDDNAGITPVVFKKRKPKSLRTKGKPTGKLTKIDNKIDAYVATPPEGKARNGYGILYLPDVIGIWQNSQLMADLFAEQGYVTVVLDLFNGDPVKLNDKPAGFDIMTWLKEGTDGNNPHTVPYVDPIVEAGIKYIKGLGVTKLGAVGYCFGAKYVVRHYKNGIDVGFVAHPSFVEEDELAAIGGPLSIAAAETDSIFPSDKRHKSEVILKATKKPYQINLFSGVEHGFAVRADLKVKVQRFAREQAFLQAVAWFDNYLLEDQ</sequence>
<dbReference type="EMBL" id="KE384725">
    <property type="protein sequence ID" value="KJK81708.1"/>
    <property type="molecule type" value="Genomic_DNA"/>
</dbReference>
<dbReference type="PANTHER" id="PTHR17630:SF44">
    <property type="entry name" value="PROTEIN AIM2"/>
    <property type="match status" value="1"/>
</dbReference>
<evidence type="ECO:0000256" key="3">
    <source>
        <dbReference type="ARBA" id="ARBA00022833"/>
    </source>
</evidence>
<reference evidence="7" key="1">
    <citation type="journal article" date="2014" name="BMC Genomics">
        <title>The genome sequence of the biocontrol fungus Metarhizium anisopliae and comparative genomics of Metarhizium species.</title>
        <authorList>
            <person name="Pattemore J.A."/>
            <person name="Hane J.K."/>
            <person name="Williams A.H."/>
            <person name="Wilson B.A."/>
            <person name="Stodart B.J."/>
            <person name="Ash G.J."/>
        </authorList>
    </citation>
    <scope>NUCLEOTIDE SEQUENCE [LARGE SCALE GENOMIC DNA]</scope>
    <source>
        <strain evidence="7">BRIP 53293</strain>
    </source>
</reference>
<feature type="domain" description="U1-type" evidence="5">
    <location>
        <begin position="8"/>
        <end position="43"/>
    </location>
</feature>
<feature type="region of interest" description="Disordered" evidence="4">
    <location>
        <begin position="207"/>
        <end position="256"/>
    </location>
</feature>
<organism evidence="6 7">
    <name type="scientific">Metarhizium anisopliae BRIP 53293</name>
    <dbReference type="NCBI Taxonomy" id="1291518"/>
    <lineage>
        <taxon>Eukaryota</taxon>
        <taxon>Fungi</taxon>
        <taxon>Dikarya</taxon>
        <taxon>Ascomycota</taxon>
        <taxon>Pezizomycotina</taxon>
        <taxon>Sordariomycetes</taxon>
        <taxon>Hypocreomycetidae</taxon>
        <taxon>Hypocreales</taxon>
        <taxon>Clavicipitaceae</taxon>
        <taxon>Metarhizium</taxon>
    </lineage>
</organism>
<dbReference type="Pfam" id="PF06220">
    <property type="entry name" value="zf-U1"/>
    <property type="match status" value="1"/>
</dbReference>
<feature type="compositionally biased region" description="Basic and acidic residues" evidence="4">
    <location>
        <begin position="43"/>
        <end position="67"/>
    </location>
</feature>
<evidence type="ECO:0000259" key="5">
    <source>
        <dbReference type="SMART" id="SM00451"/>
    </source>
</evidence>
<evidence type="ECO:0000256" key="2">
    <source>
        <dbReference type="ARBA" id="ARBA00022771"/>
    </source>
</evidence>
<dbReference type="GO" id="GO:0003676">
    <property type="term" value="F:nucleic acid binding"/>
    <property type="evidence" value="ECO:0007669"/>
    <property type="project" value="InterPro"/>
</dbReference>
<protein>
    <recommendedName>
        <fullName evidence="5">U1-type domain-containing protein</fullName>
    </recommendedName>
</protein>
<dbReference type="InterPro" id="IPR029058">
    <property type="entry name" value="AB_hydrolase_fold"/>
</dbReference>
<dbReference type="PANTHER" id="PTHR17630">
    <property type="entry name" value="DIENELACTONE HYDROLASE"/>
    <property type="match status" value="1"/>
</dbReference>
<evidence type="ECO:0000313" key="7">
    <source>
        <dbReference type="Proteomes" id="UP000054544"/>
    </source>
</evidence>
<feature type="compositionally biased region" description="Basic and acidic residues" evidence="4">
    <location>
        <begin position="207"/>
        <end position="234"/>
    </location>
</feature>
<dbReference type="SUPFAM" id="SSF53474">
    <property type="entry name" value="alpha/beta-Hydrolases"/>
    <property type="match status" value="1"/>
</dbReference>
<dbReference type="Proteomes" id="UP000054544">
    <property type="component" value="Unassembled WGS sequence"/>
</dbReference>
<keyword evidence="3" id="KW-0862">Zinc</keyword>
<dbReference type="InterPro" id="IPR036236">
    <property type="entry name" value="Znf_C2H2_sf"/>
</dbReference>
<dbReference type="Gene3D" id="3.40.50.1820">
    <property type="entry name" value="alpha/beta hydrolase"/>
    <property type="match status" value="1"/>
</dbReference>
<dbReference type="InterPro" id="IPR002925">
    <property type="entry name" value="Dienelactn_hydro"/>
</dbReference>
<accession>A0A0D9P6E0</accession>
<proteinExistence type="predicted"/>
<evidence type="ECO:0000256" key="4">
    <source>
        <dbReference type="SAM" id="MobiDB-lite"/>
    </source>
</evidence>
<keyword evidence="7" id="KW-1185">Reference proteome</keyword>
<dbReference type="OrthoDB" id="17560at2759"/>
<keyword evidence="2" id="KW-0863">Zinc-finger</keyword>
<dbReference type="InterPro" id="IPR013085">
    <property type="entry name" value="U1-CZ_Znf_C2H2"/>
</dbReference>